<accession>A0ABY9CL59</accession>
<dbReference type="InterPro" id="IPR050148">
    <property type="entry name" value="Terpene_synthase-like"/>
</dbReference>
<proteinExistence type="predicted"/>
<dbReference type="EMBL" id="CP126657">
    <property type="protein sequence ID" value="WJZ96192.1"/>
    <property type="molecule type" value="Genomic_DNA"/>
</dbReference>
<evidence type="ECO:0000256" key="1">
    <source>
        <dbReference type="ARBA" id="ARBA00001946"/>
    </source>
</evidence>
<dbReference type="PANTHER" id="PTHR31225:SF0">
    <property type="entry name" value="S-(+)-LINALOOL SYNTHASE, CHLOROPLASTIC"/>
    <property type="match status" value="1"/>
</dbReference>
<gene>
    <name evidence="5" type="ORF">VitviT2T_014902</name>
</gene>
<keyword evidence="2" id="KW-0460">Magnesium</keyword>
<dbReference type="InterPro" id="IPR008949">
    <property type="entry name" value="Isoprenoid_synthase_dom_sf"/>
</dbReference>
<organism evidence="5 6">
    <name type="scientific">Vitis vinifera</name>
    <name type="common">Grape</name>
    <dbReference type="NCBI Taxonomy" id="29760"/>
    <lineage>
        <taxon>Eukaryota</taxon>
        <taxon>Viridiplantae</taxon>
        <taxon>Streptophyta</taxon>
        <taxon>Embryophyta</taxon>
        <taxon>Tracheophyta</taxon>
        <taxon>Spermatophyta</taxon>
        <taxon>Magnoliopsida</taxon>
        <taxon>eudicotyledons</taxon>
        <taxon>Gunneridae</taxon>
        <taxon>Pentapetalae</taxon>
        <taxon>rosids</taxon>
        <taxon>Vitales</taxon>
        <taxon>Vitaceae</taxon>
        <taxon>Viteae</taxon>
        <taxon>Vitis</taxon>
    </lineage>
</organism>
<keyword evidence="6" id="KW-1185">Reference proteome</keyword>
<evidence type="ECO:0000256" key="2">
    <source>
        <dbReference type="ARBA" id="ARBA00022842"/>
    </source>
</evidence>
<dbReference type="SUPFAM" id="SSF48239">
    <property type="entry name" value="Terpenoid cyclases/Protein prenyltransferases"/>
    <property type="match status" value="1"/>
</dbReference>
<evidence type="ECO:0000256" key="3">
    <source>
        <dbReference type="ARBA" id="ARBA00023239"/>
    </source>
</evidence>
<dbReference type="PANTHER" id="PTHR31225">
    <property type="entry name" value="OS04G0344100 PROTEIN-RELATED"/>
    <property type="match status" value="1"/>
</dbReference>
<evidence type="ECO:0000313" key="6">
    <source>
        <dbReference type="Proteomes" id="UP001227230"/>
    </source>
</evidence>
<dbReference type="InterPro" id="IPR008930">
    <property type="entry name" value="Terpenoid_cyclase/PrenylTrfase"/>
</dbReference>
<feature type="domain" description="Terpene synthase N-terminal" evidence="4">
    <location>
        <begin position="1"/>
        <end position="61"/>
    </location>
</feature>
<comment type="cofactor">
    <cofactor evidence="1">
        <name>Mg(2+)</name>
        <dbReference type="ChEBI" id="CHEBI:18420"/>
    </cofactor>
</comment>
<reference evidence="5 6" key="1">
    <citation type="journal article" date="2023" name="Hortic Res">
        <title>The complete reference genome for grapevine (Vitis vinifera L.) genetics and breeding.</title>
        <authorList>
            <person name="Shi X."/>
            <person name="Cao S."/>
            <person name="Wang X."/>
            <person name="Huang S."/>
            <person name="Wang Y."/>
            <person name="Liu Z."/>
            <person name="Liu W."/>
            <person name="Leng X."/>
            <person name="Peng Y."/>
            <person name="Wang N."/>
            <person name="Wang Y."/>
            <person name="Ma Z."/>
            <person name="Xu X."/>
            <person name="Zhang F."/>
            <person name="Xue H."/>
            <person name="Zhong H."/>
            <person name="Wang Y."/>
            <person name="Zhang K."/>
            <person name="Velt A."/>
            <person name="Avia K."/>
            <person name="Holtgrawe D."/>
            <person name="Grimplet J."/>
            <person name="Matus J.T."/>
            <person name="Ware D."/>
            <person name="Wu X."/>
            <person name="Wang H."/>
            <person name="Liu C."/>
            <person name="Fang Y."/>
            <person name="Rustenholz C."/>
            <person name="Cheng Z."/>
            <person name="Xiao H."/>
            <person name="Zhou Y."/>
        </authorList>
    </citation>
    <scope>NUCLEOTIDE SEQUENCE [LARGE SCALE GENOMIC DNA]</scope>
    <source>
        <strain evidence="6">cv. Pinot noir / PN40024</strain>
        <tissue evidence="5">Leaf</tissue>
    </source>
</reference>
<sequence>MIDAIQRLGIDYHFHDEIEAILQRQYRIVITTDDFSDNLYEVALRFRLLRQEGYYVITGIYTSQDENQDGHDGSYIECYMKEHPGTPIENARCHVMHTISDTWKLLNQQCLAPNPFSTCFTKACLNVARMVPLMYSYDDNQCLPSLEEHMKSLVEASVSSQSIPPSRITLLKVHL</sequence>
<evidence type="ECO:0000259" key="4">
    <source>
        <dbReference type="Pfam" id="PF01397"/>
    </source>
</evidence>
<dbReference type="Gene3D" id="1.10.600.10">
    <property type="entry name" value="Farnesyl Diphosphate Synthase"/>
    <property type="match status" value="1"/>
</dbReference>
<dbReference type="InterPro" id="IPR001906">
    <property type="entry name" value="Terpene_synth_N"/>
</dbReference>
<protein>
    <recommendedName>
        <fullName evidence="4">Terpene synthase N-terminal domain-containing protein</fullName>
    </recommendedName>
</protein>
<name>A0ABY9CL59_VITVI</name>
<evidence type="ECO:0000313" key="5">
    <source>
        <dbReference type="EMBL" id="WJZ96192.1"/>
    </source>
</evidence>
<dbReference type="Proteomes" id="UP001227230">
    <property type="component" value="Chromosome 10"/>
</dbReference>
<keyword evidence="3" id="KW-0456">Lyase</keyword>
<dbReference type="SUPFAM" id="SSF48576">
    <property type="entry name" value="Terpenoid synthases"/>
    <property type="match status" value="1"/>
</dbReference>
<dbReference type="Pfam" id="PF01397">
    <property type="entry name" value="Terpene_synth"/>
    <property type="match status" value="1"/>
</dbReference>